<dbReference type="Proteomes" id="UP001224661">
    <property type="component" value="Unassembled WGS sequence"/>
</dbReference>
<sequence length="59" mass="6579">MASFSSYRRTPRSAASVNADIRALWARARGRLSADERVAYDLLVVEWAAAVRGEQRRAA</sequence>
<name>A0ABT6RUQ2_9ACTN</name>
<dbReference type="RefSeq" id="WP_282514477.1">
    <property type="nucleotide sequence ID" value="NZ_JASCIR010000014.1"/>
</dbReference>
<keyword evidence="2" id="KW-1185">Reference proteome</keyword>
<proteinExistence type="predicted"/>
<evidence type="ECO:0000313" key="2">
    <source>
        <dbReference type="Proteomes" id="UP001224661"/>
    </source>
</evidence>
<comment type="caution">
    <text evidence="1">The sequence shown here is derived from an EMBL/GenBank/DDBJ whole genome shotgun (WGS) entry which is preliminary data.</text>
</comment>
<dbReference type="EMBL" id="JASCIR010000014">
    <property type="protein sequence ID" value="MDI3388050.1"/>
    <property type="molecule type" value="Genomic_DNA"/>
</dbReference>
<organism evidence="1 2">
    <name type="scientific">Streptomyces solicavernae</name>
    <dbReference type="NCBI Taxonomy" id="3043614"/>
    <lineage>
        <taxon>Bacteria</taxon>
        <taxon>Bacillati</taxon>
        <taxon>Actinomycetota</taxon>
        <taxon>Actinomycetes</taxon>
        <taxon>Kitasatosporales</taxon>
        <taxon>Streptomycetaceae</taxon>
        <taxon>Streptomyces</taxon>
    </lineage>
</organism>
<evidence type="ECO:0000313" key="1">
    <source>
        <dbReference type="EMBL" id="MDI3388050.1"/>
    </source>
</evidence>
<reference evidence="1 2" key="1">
    <citation type="submission" date="2023-05" db="EMBL/GenBank/DDBJ databases">
        <title>Draft genome sequence of Streptomyces sp. B-S-A8 isolated from a cave soil in Thailand.</title>
        <authorList>
            <person name="Chamroensaksri N."/>
            <person name="Muangham S."/>
        </authorList>
    </citation>
    <scope>NUCLEOTIDE SEQUENCE [LARGE SCALE GENOMIC DNA]</scope>
    <source>
        <strain evidence="1 2">B-S-A8</strain>
    </source>
</reference>
<gene>
    <name evidence="1" type="ORF">QIS99_17850</name>
</gene>
<accession>A0ABT6RUQ2</accession>
<protein>
    <submittedName>
        <fullName evidence="1">Uncharacterized protein</fullName>
    </submittedName>
</protein>